<dbReference type="InterPro" id="IPR029001">
    <property type="entry name" value="ITPase-like_fam"/>
</dbReference>
<feature type="active site" description="Proton acceptor" evidence="4">
    <location>
        <position position="90"/>
    </location>
</feature>
<keyword evidence="4" id="KW-0963">Cytoplasm</keyword>
<dbReference type="GO" id="GO:0036221">
    <property type="term" value="F:UTP diphosphatase activity"/>
    <property type="evidence" value="ECO:0007669"/>
    <property type="project" value="RHEA"/>
</dbReference>
<dbReference type="GO" id="GO:0036218">
    <property type="term" value="F:dTTP diphosphatase activity"/>
    <property type="evidence" value="ECO:0007669"/>
    <property type="project" value="RHEA"/>
</dbReference>
<dbReference type="KEGG" id="hyf:DTO96_101456"/>
<keyword evidence="6" id="KW-1185">Reference proteome</keyword>
<proteinExistence type="inferred from homology"/>
<organism evidence="5 6">
    <name type="scientific">Ephemeroptericola cinctiostellae</name>
    <dbReference type="NCBI Taxonomy" id="2268024"/>
    <lineage>
        <taxon>Bacteria</taxon>
        <taxon>Pseudomonadati</taxon>
        <taxon>Pseudomonadota</taxon>
        <taxon>Betaproteobacteria</taxon>
        <taxon>Burkholderiales</taxon>
        <taxon>Burkholderiaceae</taxon>
        <taxon>Ephemeroptericola</taxon>
    </lineage>
</organism>
<dbReference type="NCBIfam" id="TIGR00172">
    <property type="entry name" value="maf"/>
    <property type="match status" value="1"/>
</dbReference>
<comment type="similarity">
    <text evidence="4">Belongs to the Maf family. YhdE subfamily.</text>
</comment>
<feature type="site" description="Important for substrate specificity" evidence="4">
    <location>
        <position position="173"/>
    </location>
</feature>
<keyword evidence="3 4" id="KW-0546">Nucleotide metabolism</keyword>
<keyword evidence="2 4" id="KW-0378">Hydrolase</keyword>
<dbReference type="SUPFAM" id="SSF52972">
    <property type="entry name" value="ITPase-like"/>
    <property type="match status" value="1"/>
</dbReference>
<dbReference type="GO" id="GO:0005737">
    <property type="term" value="C:cytoplasm"/>
    <property type="evidence" value="ECO:0007669"/>
    <property type="project" value="UniProtKB-SubCell"/>
</dbReference>
<comment type="cofactor">
    <cofactor evidence="1 4">
        <name>a divalent metal cation</name>
        <dbReference type="ChEBI" id="CHEBI:60240"/>
    </cofactor>
</comment>
<feature type="site" description="Important for substrate specificity" evidence="4">
    <location>
        <position position="91"/>
    </location>
</feature>
<name>A0A345DBI5_9BURK</name>
<dbReference type="PANTHER" id="PTHR43213:SF5">
    <property type="entry name" value="BIFUNCTIONAL DTTP_UTP PYROPHOSPHATASE_METHYLTRANSFERASE PROTEIN-RELATED"/>
    <property type="match status" value="1"/>
</dbReference>
<comment type="function">
    <text evidence="4">Nucleoside triphosphate pyrophosphatase that hydrolyzes dTTP and UTP. May have a dual role in cell division arrest and in preventing the incorporation of modified nucleotides into cellular nucleic acids.</text>
</comment>
<dbReference type="PANTHER" id="PTHR43213">
    <property type="entry name" value="BIFUNCTIONAL DTTP/UTP PYROPHOSPHATASE/METHYLTRANSFERASE PROTEIN-RELATED"/>
    <property type="match status" value="1"/>
</dbReference>
<dbReference type="GO" id="GO:0009117">
    <property type="term" value="P:nucleotide metabolic process"/>
    <property type="evidence" value="ECO:0007669"/>
    <property type="project" value="UniProtKB-KW"/>
</dbReference>
<dbReference type="PIRSF" id="PIRSF006305">
    <property type="entry name" value="Maf"/>
    <property type="match status" value="1"/>
</dbReference>
<gene>
    <name evidence="5" type="primary">yhdE</name>
    <name evidence="5" type="ORF">DTO96_101456</name>
</gene>
<evidence type="ECO:0000313" key="5">
    <source>
        <dbReference type="EMBL" id="AXF85723.1"/>
    </source>
</evidence>
<dbReference type="RefSeq" id="WP_114562888.1">
    <property type="nucleotide sequence ID" value="NZ_CP031124.1"/>
</dbReference>
<evidence type="ECO:0000256" key="3">
    <source>
        <dbReference type="ARBA" id="ARBA00023080"/>
    </source>
</evidence>
<dbReference type="EMBL" id="CP031124">
    <property type="protein sequence ID" value="AXF85723.1"/>
    <property type="molecule type" value="Genomic_DNA"/>
</dbReference>
<comment type="catalytic activity">
    <reaction evidence="4">
        <text>UTP + H2O = UMP + diphosphate + H(+)</text>
        <dbReference type="Rhea" id="RHEA:29395"/>
        <dbReference type="ChEBI" id="CHEBI:15377"/>
        <dbReference type="ChEBI" id="CHEBI:15378"/>
        <dbReference type="ChEBI" id="CHEBI:33019"/>
        <dbReference type="ChEBI" id="CHEBI:46398"/>
        <dbReference type="ChEBI" id="CHEBI:57865"/>
        <dbReference type="EC" id="3.6.1.9"/>
    </reaction>
</comment>
<evidence type="ECO:0000256" key="4">
    <source>
        <dbReference type="HAMAP-Rule" id="MF_00528"/>
    </source>
</evidence>
<dbReference type="Pfam" id="PF02545">
    <property type="entry name" value="Maf"/>
    <property type="match status" value="1"/>
</dbReference>
<evidence type="ECO:0000256" key="2">
    <source>
        <dbReference type="ARBA" id="ARBA00022801"/>
    </source>
</evidence>
<protein>
    <recommendedName>
        <fullName evidence="4">dTTP/UTP pyrophosphatase</fullName>
        <shortName evidence="4">dTTPase/UTPase</shortName>
        <ecNumber evidence="4">3.6.1.9</ecNumber>
    </recommendedName>
    <alternativeName>
        <fullName evidence="4">Nucleoside triphosphate pyrophosphatase</fullName>
    </alternativeName>
    <alternativeName>
        <fullName evidence="4">Nucleotide pyrophosphatase</fullName>
        <shortName evidence="4">Nucleotide PPase</shortName>
    </alternativeName>
</protein>
<comment type="subcellular location">
    <subcellularLocation>
        <location evidence="4">Cytoplasm</location>
    </subcellularLocation>
</comment>
<dbReference type="CDD" id="cd00555">
    <property type="entry name" value="Maf"/>
    <property type="match status" value="1"/>
</dbReference>
<feature type="site" description="Important for substrate specificity" evidence="4">
    <location>
        <position position="22"/>
    </location>
</feature>
<dbReference type="Proteomes" id="UP000252182">
    <property type="component" value="Chromosome"/>
</dbReference>
<dbReference type="EC" id="3.6.1.9" evidence="4"/>
<dbReference type="AlphaFoldDB" id="A0A345DBI5"/>
<evidence type="ECO:0000313" key="6">
    <source>
        <dbReference type="Proteomes" id="UP000252182"/>
    </source>
</evidence>
<accession>A0A345DBI5</accession>
<dbReference type="OrthoDB" id="9807767at2"/>
<dbReference type="InterPro" id="IPR003697">
    <property type="entry name" value="Maf-like"/>
</dbReference>
<sequence>MNVQQHNPFQFPRIYLASQSPRRAQLLEQMGVPFDVFLPEDSAAAELLEVVLPNEDPVDYVQRVSLAKLQAIQQQINTARLPPQPILCADTTVAFAAEILGKPEDAADARRILTMLSGQVHQVHTAVALACGHEVKRTCVTSQVTFKTISPVELEAYIDSGEPFGRAGAYAVQGLAATFIEHLSGSYSSVMGLPVFEVARLLRG</sequence>
<reference evidence="6" key="1">
    <citation type="submission" date="2018-07" db="EMBL/GenBank/DDBJ databases">
        <authorList>
            <person name="Kim H."/>
        </authorList>
    </citation>
    <scope>NUCLEOTIDE SEQUENCE [LARGE SCALE GENOMIC DNA]</scope>
    <source>
        <strain evidence="6">F02</strain>
    </source>
</reference>
<dbReference type="HAMAP" id="MF_00528">
    <property type="entry name" value="Maf"/>
    <property type="match status" value="1"/>
</dbReference>
<evidence type="ECO:0000256" key="1">
    <source>
        <dbReference type="ARBA" id="ARBA00001968"/>
    </source>
</evidence>
<comment type="caution">
    <text evidence="4">Lacks conserved residue(s) required for the propagation of feature annotation.</text>
</comment>
<dbReference type="Gene3D" id="3.90.950.10">
    <property type="match status" value="1"/>
</dbReference>
<comment type="catalytic activity">
    <reaction evidence="4">
        <text>dTTP + H2O = dTMP + diphosphate + H(+)</text>
        <dbReference type="Rhea" id="RHEA:28534"/>
        <dbReference type="ChEBI" id="CHEBI:15377"/>
        <dbReference type="ChEBI" id="CHEBI:15378"/>
        <dbReference type="ChEBI" id="CHEBI:33019"/>
        <dbReference type="ChEBI" id="CHEBI:37568"/>
        <dbReference type="ChEBI" id="CHEBI:63528"/>
        <dbReference type="EC" id="3.6.1.9"/>
    </reaction>
</comment>